<keyword evidence="2" id="KW-1133">Transmembrane helix</keyword>
<sequence length="121" mass="13197">MDSVIVFFSTPEGVALCSLVTIASLIFGFLQKSKVIKISNKIDSKNNIITILEAKNIKLTQDITSTSDSNNELKLINSRLTATVNNLEKGDLSQNEQSVNQHGKNNINNGNISGDFNLELS</sequence>
<comment type="caution">
    <text evidence="3">The sequence shown here is derived from an EMBL/GenBank/DDBJ whole genome shotgun (WGS) entry which is preliminary data.</text>
</comment>
<keyword evidence="2" id="KW-0812">Transmembrane</keyword>
<name>A0A5C6QHX1_9GAMM</name>
<dbReference type="AlphaFoldDB" id="A0A5C6QHX1"/>
<feature type="transmembrane region" description="Helical" evidence="2">
    <location>
        <begin position="13"/>
        <end position="30"/>
    </location>
</feature>
<protein>
    <submittedName>
        <fullName evidence="3">Uncharacterized protein</fullName>
    </submittedName>
</protein>
<accession>A0A5C6QHX1</accession>
<evidence type="ECO:0000256" key="2">
    <source>
        <dbReference type="SAM" id="Phobius"/>
    </source>
</evidence>
<organism evidence="3 4">
    <name type="scientific">Colwellia demingiae</name>
    <dbReference type="NCBI Taxonomy" id="89401"/>
    <lineage>
        <taxon>Bacteria</taxon>
        <taxon>Pseudomonadati</taxon>
        <taxon>Pseudomonadota</taxon>
        <taxon>Gammaproteobacteria</taxon>
        <taxon>Alteromonadales</taxon>
        <taxon>Colwelliaceae</taxon>
        <taxon>Colwellia</taxon>
    </lineage>
</organism>
<evidence type="ECO:0000313" key="3">
    <source>
        <dbReference type="EMBL" id="TWX68544.1"/>
    </source>
</evidence>
<feature type="compositionally biased region" description="Low complexity" evidence="1">
    <location>
        <begin position="100"/>
        <end position="121"/>
    </location>
</feature>
<gene>
    <name evidence="3" type="ORF">ESZ36_08600</name>
</gene>
<reference evidence="3 4" key="1">
    <citation type="submission" date="2019-07" db="EMBL/GenBank/DDBJ databases">
        <title>Genomes of sea-ice associated Colwellia species.</title>
        <authorList>
            <person name="Bowman J.P."/>
        </authorList>
    </citation>
    <scope>NUCLEOTIDE SEQUENCE [LARGE SCALE GENOMIC DNA]</scope>
    <source>
        <strain evidence="3 4">ACAM 459</strain>
    </source>
</reference>
<dbReference type="RefSeq" id="WP_146786384.1">
    <property type="nucleotide sequence ID" value="NZ_VOLT01000004.1"/>
</dbReference>
<proteinExistence type="predicted"/>
<evidence type="ECO:0000256" key="1">
    <source>
        <dbReference type="SAM" id="MobiDB-lite"/>
    </source>
</evidence>
<evidence type="ECO:0000313" key="4">
    <source>
        <dbReference type="Proteomes" id="UP000321822"/>
    </source>
</evidence>
<dbReference type="EMBL" id="VOLT01000004">
    <property type="protein sequence ID" value="TWX68544.1"/>
    <property type="molecule type" value="Genomic_DNA"/>
</dbReference>
<feature type="region of interest" description="Disordered" evidence="1">
    <location>
        <begin position="92"/>
        <end position="121"/>
    </location>
</feature>
<keyword evidence="4" id="KW-1185">Reference proteome</keyword>
<keyword evidence="2" id="KW-0472">Membrane</keyword>
<dbReference type="Proteomes" id="UP000321822">
    <property type="component" value="Unassembled WGS sequence"/>
</dbReference>